<evidence type="ECO:0000313" key="14">
    <source>
        <dbReference type="Proteomes" id="UP000276223"/>
    </source>
</evidence>
<keyword evidence="4 9" id="KW-0227">DNA damage</keyword>
<dbReference type="Proteomes" id="UP000276223">
    <property type="component" value="Unassembled WGS sequence"/>
</dbReference>
<keyword evidence="7 9" id="KW-0234">DNA repair</keyword>
<dbReference type="SUPFAM" id="SSF48334">
    <property type="entry name" value="DNA repair protein MutS, domain III"/>
    <property type="match status" value="1"/>
</dbReference>
<dbReference type="InterPro" id="IPR027417">
    <property type="entry name" value="P-loop_NTPase"/>
</dbReference>
<feature type="region of interest" description="Disordered" evidence="11">
    <location>
        <begin position="871"/>
        <end position="925"/>
    </location>
</feature>
<dbReference type="SUPFAM" id="SSF52540">
    <property type="entry name" value="P-loop containing nucleoside triphosphate hydrolases"/>
    <property type="match status" value="1"/>
</dbReference>
<dbReference type="InterPro" id="IPR017261">
    <property type="entry name" value="DNA_mismatch_repair_MutS/MSH"/>
</dbReference>
<dbReference type="Pfam" id="PF05188">
    <property type="entry name" value="MutS_II"/>
    <property type="match status" value="1"/>
</dbReference>
<organism evidence="13 14">
    <name type="scientific">Desulfosoma caldarium</name>
    <dbReference type="NCBI Taxonomy" id="610254"/>
    <lineage>
        <taxon>Bacteria</taxon>
        <taxon>Pseudomonadati</taxon>
        <taxon>Thermodesulfobacteriota</taxon>
        <taxon>Syntrophobacteria</taxon>
        <taxon>Syntrophobacterales</taxon>
        <taxon>Syntrophobacteraceae</taxon>
        <taxon>Desulfosoma</taxon>
    </lineage>
</organism>
<accession>A0A3N1UIM6</accession>
<dbReference type="FunFam" id="1.10.1420.10:FF:000001">
    <property type="entry name" value="DNA mismatch repair protein MutS"/>
    <property type="match status" value="1"/>
</dbReference>
<dbReference type="GO" id="GO:0140664">
    <property type="term" value="F:ATP-dependent DNA damage sensor activity"/>
    <property type="evidence" value="ECO:0007669"/>
    <property type="project" value="InterPro"/>
</dbReference>
<dbReference type="NCBIfam" id="TIGR01070">
    <property type="entry name" value="mutS1"/>
    <property type="match status" value="1"/>
</dbReference>
<dbReference type="InterPro" id="IPR036187">
    <property type="entry name" value="DNA_mismatch_repair_MutS_sf"/>
</dbReference>
<dbReference type="SMART" id="SM00534">
    <property type="entry name" value="MUTSac"/>
    <property type="match status" value="1"/>
</dbReference>
<dbReference type="GO" id="GO:0005524">
    <property type="term" value="F:ATP binding"/>
    <property type="evidence" value="ECO:0007669"/>
    <property type="project" value="UniProtKB-UniRule"/>
</dbReference>
<keyword evidence="14" id="KW-1185">Reference proteome</keyword>
<evidence type="ECO:0000259" key="12">
    <source>
        <dbReference type="PROSITE" id="PS00486"/>
    </source>
</evidence>
<dbReference type="GO" id="GO:0005829">
    <property type="term" value="C:cytosol"/>
    <property type="evidence" value="ECO:0007669"/>
    <property type="project" value="TreeGrafter"/>
</dbReference>
<dbReference type="GO" id="GO:0006298">
    <property type="term" value="P:mismatch repair"/>
    <property type="evidence" value="ECO:0007669"/>
    <property type="project" value="UniProtKB-UniRule"/>
</dbReference>
<feature type="domain" description="DNA mismatch repair proteins mutS family" evidence="12">
    <location>
        <begin position="690"/>
        <end position="706"/>
    </location>
</feature>
<dbReference type="PIRSF" id="PIRSF037677">
    <property type="entry name" value="DNA_mis_repair_Msh6"/>
    <property type="match status" value="1"/>
</dbReference>
<evidence type="ECO:0000256" key="2">
    <source>
        <dbReference type="ARBA" id="ARBA00021982"/>
    </source>
</evidence>
<dbReference type="Pfam" id="PF00488">
    <property type="entry name" value="MutS_V"/>
    <property type="match status" value="1"/>
</dbReference>
<dbReference type="InterPro" id="IPR016151">
    <property type="entry name" value="DNA_mismatch_repair_MutS_N"/>
</dbReference>
<dbReference type="HAMAP" id="MF_00096">
    <property type="entry name" value="MutS"/>
    <property type="match status" value="1"/>
</dbReference>
<dbReference type="InterPro" id="IPR007696">
    <property type="entry name" value="DNA_mismatch_repair_MutS_core"/>
</dbReference>
<evidence type="ECO:0000256" key="1">
    <source>
        <dbReference type="ARBA" id="ARBA00006271"/>
    </source>
</evidence>
<evidence type="ECO:0000256" key="5">
    <source>
        <dbReference type="ARBA" id="ARBA00022840"/>
    </source>
</evidence>
<dbReference type="GO" id="GO:0030983">
    <property type="term" value="F:mismatched DNA binding"/>
    <property type="evidence" value="ECO:0007669"/>
    <property type="project" value="InterPro"/>
</dbReference>
<evidence type="ECO:0000256" key="11">
    <source>
        <dbReference type="SAM" id="MobiDB-lite"/>
    </source>
</evidence>
<dbReference type="SUPFAM" id="SSF55271">
    <property type="entry name" value="DNA repair protein MutS, domain I"/>
    <property type="match status" value="1"/>
</dbReference>
<dbReference type="InterPro" id="IPR007860">
    <property type="entry name" value="DNA_mmatch_repair_MutS_con_dom"/>
</dbReference>
<dbReference type="InterPro" id="IPR000432">
    <property type="entry name" value="DNA_mismatch_repair_MutS_C"/>
</dbReference>
<name>A0A3N1UIM6_9BACT</name>
<evidence type="ECO:0000256" key="3">
    <source>
        <dbReference type="ARBA" id="ARBA00022741"/>
    </source>
</evidence>
<dbReference type="Gene3D" id="1.10.1420.10">
    <property type="match status" value="2"/>
</dbReference>
<dbReference type="AlphaFoldDB" id="A0A3N1UIM6"/>
<dbReference type="SMART" id="SM00533">
    <property type="entry name" value="MUTSd"/>
    <property type="match status" value="1"/>
</dbReference>
<comment type="function">
    <text evidence="8 9">This protein is involved in the repair of mismatches in DNA. It is possible that it carries out the mismatch recognition step. This protein has a weak ATPase activity.</text>
</comment>
<dbReference type="OrthoDB" id="9802448at2"/>
<keyword evidence="6 9" id="KW-0238">DNA-binding</keyword>
<dbReference type="RefSeq" id="WP_123290965.1">
    <property type="nucleotide sequence ID" value="NZ_RJVA01000013.1"/>
</dbReference>
<dbReference type="InterPro" id="IPR007695">
    <property type="entry name" value="DNA_mismatch_repair_MutS-lik_N"/>
</dbReference>
<dbReference type="Pfam" id="PF05192">
    <property type="entry name" value="MutS_III"/>
    <property type="match status" value="1"/>
</dbReference>
<evidence type="ECO:0000256" key="6">
    <source>
        <dbReference type="ARBA" id="ARBA00023125"/>
    </source>
</evidence>
<sequence length="925" mass="103119">MNKLTPMMKQYLEIKAQHPEALLLYRMGDFYELFFDDAVTASRLLDIALTSRDKNAVNPVPMCGVPYHAAESYIARLVQAGHKVAVCDQVEDPKKARGLVKRQVTRVITPGLVLESQNLSAKDPNYLAAVARKGDRYGLAYVDVSTGDFQVVEVEGREALWRELSRVSPKEVLVADEHETTWMSQGMSGVAFTVLDESAFDAARCRERLLDHFRVHSLESFGIKDNPLIIRAAGAILDYLRTNHLDACAHLQKITPYQPDDYMALDEATLKNLDVLQAASTQSRKGSLLHALDETLTPMGARLLQKWVRYPLVDVSTIVQRQDAVSELLDKGSTRAQLREIFGNMADMERIVARVSVGTAGPRDLAALRRSMDLLPTVKEHLGSLSCPFFSDLASDWDSLEDVAQRIAHTLVDDPPHALNSGGVIRSGVDAALDHYTRLALDAKGWIAEYEVKERARTGISSLKVRYNKVFGYYIEVSKANLGLVPNDYMRRQTLVNAERFITEELKNFEDQVLHADEKRRELEGQLYEALRSWVAQHAERILKAAWHIAHLDVVASLAETAGRWGYCRPVVDDGGVIDIREGRHPVVERFLPDGAFVPNDVHLDSRDHQILVITGPNMAGKSTILRQTALLVLMAQTGSFIPASEARIGIVDRIFTRVGASDDLARGRSTFMVEMQETANILHQATPRSLIILDEIGRGTSTFDGMSLAWAVAEYLHDLHGVGVKTLFATHYHELTELAERLPRIKNYNVAVKEFESDIVFFHRLVPGGTNKSYGIHVARLAGLPKDVIVRAQEILSQLEAGSHRPPERLKDAARPTPRRKSQTGFQMSLFPQGEAWLQDAIMALDLDRMTPLAALKTLYGLQEQIKGRRAVGLPRSKETQNKIRSLNQPTLTDGQGRGLRFQSEKDAAVLRHDASQRSGGEAP</sequence>
<feature type="compositionally biased region" description="Basic and acidic residues" evidence="11">
    <location>
        <begin position="904"/>
        <end position="917"/>
    </location>
</feature>
<evidence type="ECO:0000256" key="8">
    <source>
        <dbReference type="ARBA" id="ARBA00024647"/>
    </source>
</evidence>
<dbReference type="InterPro" id="IPR007861">
    <property type="entry name" value="DNA_mismatch_repair_MutS_clamp"/>
</dbReference>
<keyword evidence="3 9" id="KW-0547">Nucleotide-binding</keyword>
<proteinExistence type="inferred from homology"/>
<dbReference type="NCBIfam" id="NF003810">
    <property type="entry name" value="PRK05399.1"/>
    <property type="match status" value="1"/>
</dbReference>
<comment type="caution">
    <text evidence="13">The sequence shown here is derived from an EMBL/GenBank/DDBJ whole genome shotgun (WGS) entry which is preliminary data.</text>
</comment>
<evidence type="ECO:0000256" key="10">
    <source>
        <dbReference type="RuleBase" id="RU003756"/>
    </source>
</evidence>
<dbReference type="InterPro" id="IPR005748">
    <property type="entry name" value="DNA_mismatch_repair_MutS"/>
</dbReference>
<dbReference type="Gene3D" id="3.30.420.110">
    <property type="entry name" value="MutS, connector domain"/>
    <property type="match status" value="1"/>
</dbReference>
<evidence type="ECO:0000256" key="4">
    <source>
        <dbReference type="ARBA" id="ARBA00022763"/>
    </source>
</evidence>
<dbReference type="FunFam" id="3.40.50.300:FF:000870">
    <property type="entry name" value="MutS protein homolog 4"/>
    <property type="match status" value="1"/>
</dbReference>
<feature type="binding site" evidence="9">
    <location>
        <begin position="616"/>
        <end position="623"/>
    </location>
    <ligand>
        <name>ATP</name>
        <dbReference type="ChEBI" id="CHEBI:30616"/>
    </ligand>
</feature>
<dbReference type="Gene3D" id="3.40.1170.10">
    <property type="entry name" value="DNA repair protein MutS, domain I"/>
    <property type="match status" value="1"/>
</dbReference>
<dbReference type="PANTHER" id="PTHR11361">
    <property type="entry name" value="DNA MISMATCH REPAIR PROTEIN MUTS FAMILY MEMBER"/>
    <property type="match status" value="1"/>
</dbReference>
<dbReference type="GO" id="GO:0003684">
    <property type="term" value="F:damaged DNA binding"/>
    <property type="evidence" value="ECO:0007669"/>
    <property type="project" value="UniProtKB-UniRule"/>
</dbReference>
<comment type="similarity">
    <text evidence="1 9 10">Belongs to the DNA mismatch repair MutS family.</text>
</comment>
<gene>
    <name evidence="9" type="primary">mutS</name>
    <name evidence="13" type="ORF">EDC27_2391</name>
</gene>
<evidence type="ECO:0000256" key="9">
    <source>
        <dbReference type="HAMAP-Rule" id="MF_00096"/>
    </source>
</evidence>
<evidence type="ECO:0000313" key="13">
    <source>
        <dbReference type="EMBL" id="ROQ91114.1"/>
    </source>
</evidence>
<reference evidence="13 14" key="1">
    <citation type="submission" date="2018-11" db="EMBL/GenBank/DDBJ databases">
        <title>Genomic Encyclopedia of Type Strains, Phase IV (KMG-IV): sequencing the most valuable type-strain genomes for metagenomic binning, comparative biology and taxonomic classification.</title>
        <authorList>
            <person name="Goeker M."/>
        </authorList>
    </citation>
    <scope>NUCLEOTIDE SEQUENCE [LARGE SCALE GENOMIC DNA]</scope>
    <source>
        <strain evidence="13 14">DSM 22027</strain>
    </source>
</reference>
<dbReference type="PANTHER" id="PTHR11361:SF34">
    <property type="entry name" value="DNA MISMATCH REPAIR PROTEIN MSH1, MITOCHONDRIAL"/>
    <property type="match status" value="1"/>
</dbReference>
<feature type="compositionally biased region" description="Basic and acidic residues" evidence="11">
    <location>
        <begin position="803"/>
        <end position="815"/>
    </location>
</feature>
<dbReference type="CDD" id="cd03284">
    <property type="entry name" value="ABC_MutS1"/>
    <property type="match status" value="1"/>
</dbReference>
<dbReference type="Pfam" id="PF05190">
    <property type="entry name" value="MutS_IV"/>
    <property type="match status" value="1"/>
</dbReference>
<dbReference type="Pfam" id="PF01624">
    <property type="entry name" value="MutS_I"/>
    <property type="match status" value="1"/>
</dbReference>
<dbReference type="InterPro" id="IPR036678">
    <property type="entry name" value="MutS_con_dom_sf"/>
</dbReference>
<dbReference type="PROSITE" id="PS00486">
    <property type="entry name" value="DNA_MISMATCH_REPAIR_2"/>
    <property type="match status" value="1"/>
</dbReference>
<dbReference type="SUPFAM" id="SSF53150">
    <property type="entry name" value="DNA repair protein MutS, domain II"/>
    <property type="match status" value="1"/>
</dbReference>
<dbReference type="InterPro" id="IPR045076">
    <property type="entry name" value="MutS"/>
</dbReference>
<keyword evidence="5 9" id="KW-0067">ATP-binding</keyword>
<evidence type="ECO:0000256" key="7">
    <source>
        <dbReference type="ARBA" id="ARBA00023204"/>
    </source>
</evidence>
<dbReference type="FunFam" id="3.40.1170.10:FF:000001">
    <property type="entry name" value="DNA mismatch repair protein MutS"/>
    <property type="match status" value="1"/>
</dbReference>
<dbReference type="EMBL" id="RJVA01000013">
    <property type="protein sequence ID" value="ROQ91114.1"/>
    <property type="molecule type" value="Genomic_DNA"/>
</dbReference>
<feature type="compositionally biased region" description="Polar residues" evidence="11">
    <location>
        <begin position="884"/>
        <end position="895"/>
    </location>
</feature>
<protein>
    <recommendedName>
        <fullName evidence="2 9">DNA mismatch repair protein MutS</fullName>
    </recommendedName>
</protein>
<feature type="region of interest" description="Disordered" evidence="11">
    <location>
        <begin position="801"/>
        <end position="827"/>
    </location>
</feature>
<dbReference type="Gene3D" id="3.40.50.300">
    <property type="entry name" value="P-loop containing nucleotide triphosphate hydrolases"/>
    <property type="match status" value="1"/>
</dbReference>